<name>A0ACA9N8R4_9GLOM</name>
<feature type="non-terminal residue" evidence="1">
    <location>
        <position position="1"/>
    </location>
</feature>
<dbReference type="EMBL" id="CAJVPW010013144">
    <property type="protein sequence ID" value="CAG8642139.1"/>
    <property type="molecule type" value="Genomic_DNA"/>
</dbReference>
<gene>
    <name evidence="1" type="ORF">SPELUC_LOCUS8607</name>
</gene>
<comment type="caution">
    <text evidence="1">The sequence shown here is derived from an EMBL/GenBank/DDBJ whole genome shotgun (WGS) entry which is preliminary data.</text>
</comment>
<evidence type="ECO:0000313" key="2">
    <source>
        <dbReference type="Proteomes" id="UP000789366"/>
    </source>
</evidence>
<organism evidence="1 2">
    <name type="scientific">Cetraspora pellucida</name>
    <dbReference type="NCBI Taxonomy" id="1433469"/>
    <lineage>
        <taxon>Eukaryota</taxon>
        <taxon>Fungi</taxon>
        <taxon>Fungi incertae sedis</taxon>
        <taxon>Mucoromycota</taxon>
        <taxon>Glomeromycotina</taxon>
        <taxon>Glomeromycetes</taxon>
        <taxon>Diversisporales</taxon>
        <taxon>Gigasporaceae</taxon>
        <taxon>Cetraspora</taxon>
    </lineage>
</organism>
<evidence type="ECO:0000313" key="1">
    <source>
        <dbReference type="EMBL" id="CAG8642139.1"/>
    </source>
</evidence>
<reference evidence="1" key="1">
    <citation type="submission" date="2021-06" db="EMBL/GenBank/DDBJ databases">
        <authorList>
            <person name="Kallberg Y."/>
            <person name="Tangrot J."/>
            <person name="Rosling A."/>
        </authorList>
    </citation>
    <scope>NUCLEOTIDE SEQUENCE</scope>
    <source>
        <strain evidence="1">28 12/20/2015</strain>
    </source>
</reference>
<dbReference type="Proteomes" id="UP000789366">
    <property type="component" value="Unassembled WGS sequence"/>
</dbReference>
<proteinExistence type="predicted"/>
<protein>
    <submittedName>
        <fullName evidence="1">7292_t:CDS:1</fullName>
    </submittedName>
</protein>
<accession>A0ACA9N8R4</accession>
<sequence length="238" mass="27887">INKSKKHTLSKFDETFESKRCKHEKIQIPKNKYMCIEDLIGIKLLNVDIKRKSKTNLMKCMLSIVNDLTEEVHVCNVKVKKEHDRSEDKILCKVIKIKMVEPECIIVSSESKSDADTENEKEKINNVKNRINEVKHEPIDEKEKKKIEAYQQPLIEYFISQRSYNITCKDYINKFSSAQMEAVYKIFVKHHNVFISGPACCEKSYMFTFIKEFEILLIMDKLLITAPTGIMALMLREI</sequence>
<keyword evidence="2" id="KW-1185">Reference proteome</keyword>